<dbReference type="Pfam" id="PF07707">
    <property type="entry name" value="BACK"/>
    <property type="match status" value="1"/>
</dbReference>
<keyword evidence="1" id="KW-0880">Kelch repeat</keyword>
<dbReference type="InterPro" id="IPR011705">
    <property type="entry name" value="BACK"/>
</dbReference>
<dbReference type="EMBL" id="KZ347911">
    <property type="protein sequence ID" value="PIO66960.1"/>
    <property type="molecule type" value="Genomic_DNA"/>
</dbReference>
<proteinExistence type="predicted"/>
<evidence type="ECO:0000256" key="2">
    <source>
        <dbReference type="ARBA" id="ARBA00022737"/>
    </source>
</evidence>
<gene>
    <name evidence="4" type="ORF">TELCIR_11309</name>
</gene>
<feature type="non-terminal residue" evidence="4">
    <location>
        <position position="103"/>
    </location>
</feature>
<accession>A0A2G9UBV3</accession>
<keyword evidence="5" id="KW-1185">Reference proteome</keyword>
<feature type="domain" description="BACK" evidence="3">
    <location>
        <begin position="18"/>
        <end position="100"/>
    </location>
</feature>
<protein>
    <submittedName>
        <fullName evidence="4">BTB And Kelch</fullName>
    </submittedName>
</protein>
<name>A0A2G9UBV3_TELCI</name>
<dbReference type="PANTHER" id="PTHR24412:SF441">
    <property type="entry name" value="KELCH-LIKE PROTEIN 28"/>
    <property type="match status" value="1"/>
</dbReference>
<organism evidence="4 5">
    <name type="scientific">Teladorsagia circumcincta</name>
    <name type="common">Brown stomach worm</name>
    <name type="synonym">Ostertagia circumcincta</name>
    <dbReference type="NCBI Taxonomy" id="45464"/>
    <lineage>
        <taxon>Eukaryota</taxon>
        <taxon>Metazoa</taxon>
        <taxon>Ecdysozoa</taxon>
        <taxon>Nematoda</taxon>
        <taxon>Chromadorea</taxon>
        <taxon>Rhabditida</taxon>
        <taxon>Rhabditina</taxon>
        <taxon>Rhabditomorpha</taxon>
        <taxon>Strongyloidea</taxon>
        <taxon>Trichostrongylidae</taxon>
        <taxon>Teladorsagia</taxon>
    </lineage>
</organism>
<evidence type="ECO:0000256" key="1">
    <source>
        <dbReference type="ARBA" id="ARBA00022441"/>
    </source>
</evidence>
<dbReference type="AlphaFoldDB" id="A0A2G9UBV3"/>
<sequence>MPDSRSVEMSQDLCRSSPMNIDKRSAREDGHFLDFEDVIGTDEFYQLPGKQLLELISSEQLQVSSEEQVFEAVVKWVRFDLPARRQLFRKADHVCLNLVDKAK</sequence>
<dbReference type="Proteomes" id="UP000230423">
    <property type="component" value="Unassembled WGS sequence"/>
</dbReference>
<evidence type="ECO:0000313" key="5">
    <source>
        <dbReference type="Proteomes" id="UP000230423"/>
    </source>
</evidence>
<reference evidence="4 5" key="1">
    <citation type="submission" date="2015-09" db="EMBL/GenBank/DDBJ databases">
        <title>Draft genome of the parasitic nematode Teladorsagia circumcincta isolate WARC Sus (inbred).</title>
        <authorList>
            <person name="Mitreva M."/>
        </authorList>
    </citation>
    <scope>NUCLEOTIDE SEQUENCE [LARGE SCALE GENOMIC DNA]</scope>
    <source>
        <strain evidence="4 5">S</strain>
    </source>
</reference>
<keyword evidence="2" id="KW-0677">Repeat</keyword>
<dbReference type="Gene3D" id="1.25.40.420">
    <property type="match status" value="1"/>
</dbReference>
<evidence type="ECO:0000313" key="4">
    <source>
        <dbReference type="EMBL" id="PIO66960.1"/>
    </source>
</evidence>
<evidence type="ECO:0000259" key="3">
    <source>
        <dbReference type="SMART" id="SM00875"/>
    </source>
</evidence>
<dbReference type="PANTHER" id="PTHR24412">
    <property type="entry name" value="KELCH PROTEIN"/>
    <property type="match status" value="1"/>
</dbReference>
<dbReference type="SMART" id="SM00875">
    <property type="entry name" value="BACK"/>
    <property type="match status" value="1"/>
</dbReference>